<feature type="transmembrane region" description="Helical" evidence="7">
    <location>
        <begin position="58"/>
        <end position="77"/>
    </location>
</feature>
<dbReference type="GO" id="GO:0015385">
    <property type="term" value="F:sodium:proton antiporter activity"/>
    <property type="evidence" value="ECO:0007669"/>
    <property type="project" value="UniProtKB-UniRule"/>
</dbReference>
<sequence length="390" mass="41256">MEKAIKNFLSQESAGGILLMGAVVLAMIFANSPIAGLYEGLLSTEVQVRVGSLDIDKPLLLWINDGLMALFFLLIGLEVKRELLEGALSSRSKASLPTFAAVGGMVFPAAFYLIFNMSNPETQVGWAIPAATDIAFALGIMALLGNRVPVALKVFLLALAIIDDLGVIVIIALFYSAELSMVSLIVAGISIALMVGLNRKGVSSLIPYGLLGVILWIAVLKSGVHATLAGVIIAFCIPLRAKDGSSPSEHLEHSLHPWSTFLILPVFAFANAGLSLSGMTMASFVEPITIGIILGLVLGKPVGVLLMSWLAVKMKWAELPQGVTWGQIAPVAVMCGIGFTMSVFISSLAFETAPAAFGDYARLGILTGSLVAALIGYFWLDKVLPKQARK</sequence>
<feature type="transmembrane region" description="Helical" evidence="7">
    <location>
        <begin position="360"/>
        <end position="380"/>
    </location>
</feature>
<keyword evidence="7" id="KW-0050">Antiport</keyword>
<dbReference type="PANTHER" id="PTHR30341">
    <property type="entry name" value="SODIUM ION/PROTON ANTIPORTER NHAA-RELATED"/>
    <property type="match status" value="1"/>
</dbReference>
<feature type="transmembrane region" description="Helical" evidence="7">
    <location>
        <begin position="156"/>
        <end position="175"/>
    </location>
</feature>
<feature type="transmembrane region" description="Helical" evidence="7">
    <location>
        <begin position="324"/>
        <end position="348"/>
    </location>
</feature>
<feature type="transmembrane region" description="Helical" evidence="7">
    <location>
        <begin position="181"/>
        <end position="198"/>
    </location>
</feature>
<feature type="transmembrane region" description="Helical" evidence="7">
    <location>
        <begin position="124"/>
        <end position="144"/>
    </location>
</feature>
<evidence type="ECO:0000256" key="3">
    <source>
        <dbReference type="ARBA" id="ARBA00022692"/>
    </source>
</evidence>
<dbReference type="Pfam" id="PF06965">
    <property type="entry name" value="Na_H_antiport_1"/>
    <property type="match status" value="1"/>
</dbReference>
<keyword evidence="7" id="KW-0813">Transport</keyword>
<evidence type="ECO:0000256" key="4">
    <source>
        <dbReference type="ARBA" id="ARBA00022989"/>
    </source>
</evidence>
<evidence type="ECO:0000256" key="1">
    <source>
        <dbReference type="ARBA" id="ARBA00004429"/>
    </source>
</evidence>
<feature type="transmembrane region" description="Helical" evidence="7">
    <location>
        <begin position="98"/>
        <end position="118"/>
    </location>
</feature>
<evidence type="ECO:0000256" key="6">
    <source>
        <dbReference type="ARBA" id="ARBA00023201"/>
    </source>
</evidence>
<keyword evidence="5 7" id="KW-0472">Membrane</keyword>
<protein>
    <recommendedName>
        <fullName evidence="7">Na(+)/H(+) antiporter NhaA</fullName>
    </recommendedName>
    <alternativeName>
        <fullName evidence="7">Sodium/proton antiporter NhaA</fullName>
    </alternativeName>
</protein>
<gene>
    <name evidence="7 8" type="primary">nhaA</name>
    <name evidence="8" type="ORF">EXU30_15380</name>
</gene>
<reference evidence="8 9" key="1">
    <citation type="submission" date="2019-02" db="EMBL/GenBank/DDBJ databases">
        <title>Shewanella sp. D4-2 isolated from Dokdo Island.</title>
        <authorList>
            <person name="Baek K."/>
        </authorList>
    </citation>
    <scope>NUCLEOTIDE SEQUENCE [LARGE SCALE GENOMIC DNA]</scope>
    <source>
        <strain evidence="8 9">D4-2</strain>
    </source>
</reference>
<proteinExistence type="inferred from homology"/>
<keyword evidence="7" id="KW-0915">Sodium</keyword>
<evidence type="ECO:0000313" key="8">
    <source>
        <dbReference type="EMBL" id="QBF83907.1"/>
    </source>
</evidence>
<dbReference type="InterPro" id="IPR023171">
    <property type="entry name" value="Na/H_antiporter_dom_sf"/>
</dbReference>
<organism evidence="8 9">
    <name type="scientific">Shewanella maritima</name>
    <dbReference type="NCBI Taxonomy" id="2520507"/>
    <lineage>
        <taxon>Bacteria</taxon>
        <taxon>Pseudomonadati</taxon>
        <taxon>Pseudomonadota</taxon>
        <taxon>Gammaproteobacteria</taxon>
        <taxon>Alteromonadales</taxon>
        <taxon>Shewanellaceae</taxon>
        <taxon>Shewanella</taxon>
    </lineage>
</organism>
<dbReference type="AlphaFoldDB" id="A0A411PK17"/>
<keyword evidence="3 7" id="KW-0812">Transmembrane</keyword>
<comment type="function">
    <text evidence="7">Na(+)/H(+) antiporter that extrudes sodium in exchange for external protons.</text>
</comment>
<dbReference type="NCBIfam" id="TIGR00773">
    <property type="entry name" value="NhaA"/>
    <property type="match status" value="1"/>
</dbReference>
<comment type="subcellular location">
    <subcellularLocation>
        <location evidence="1">Cell inner membrane</location>
        <topology evidence="1">Multi-pass membrane protein</topology>
    </subcellularLocation>
    <subcellularLocation>
        <location evidence="7">Cell membrane</location>
        <topology evidence="7">Multi-pass membrane protein</topology>
    </subcellularLocation>
</comment>
<feature type="transmembrane region" description="Helical" evidence="7">
    <location>
        <begin position="255"/>
        <end position="276"/>
    </location>
</feature>
<keyword evidence="4 7" id="KW-1133">Transmembrane helix</keyword>
<name>A0A411PK17_9GAMM</name>
<dbReference type="GO" id="GO:0006885">
    <property type="term" value="P:regulation of pH"/>
    <property type="evidence" value="ECO:0007669"/>
    <property type="project" value="UniProtKB-UniRule"/>
</dbReference>
<dbReference type="PANTHER" id="PTHR30341:SF0">
    <property type="entry name" value="NA(+)_H(+) ANTIPORTER NHAA"/>
    <property type="match status" value="1"/>
</dbReference>
<dbReference type="EMBL" id="CP036200">
    <property type="protein sequence ID" value="QBF83907.1"/>
    <property type="molecule type" value="Genomic_DNA"/>
</dbReference>
<dbReference type="GO" id="GO:0005886">
    <property type="term" value="C:plasma membrane"/>
    <property type="evidence" value="ECO:0007669"/>
    <property type="project" value="UniProtKB-SubCell"/>
</dbReference>
<dbReference type="NCBIfam" id="NF007112">
    <property type="entry name" value="PRK09561.1"/>
    <property type="match status" value="1"/>
</dbReference>
<dbReference type="NCBIfam" id="NF007111">
    <property type="entry name" value="PRK09560.1"/>
    <property type="match status" value="1"/>
</dbReference>
<comment type="similarity">
    <text evidence="7">Belongs to the NhaA Na(+)/H(+) (TC 2.A.33) antiporter family.</text>
</comment>
<keyword evidence="9" id="KW-1185">Reference proteome</keyword>
<evidence type="ECO:0000256" key="5">
    <source>
        <dbReference type="ARBA" id="ARBA00023136"/>
    </source>
</evidence>
<comment type="catalytic activity">
    <reaction evidence="7">
        <text>Na(+)(in) + 2 H(+)(out) = Na(+)(out) + 2 H(+)(in)</text>
        <dbReference type="Rhea" id="RHEA:29251"/>
        <dbReference type="ChEBI" id="CHEBI:15378"/>
        <dbReference type="ChEBI" id="CHEBI:29101"/>
    </reaction>
</comment>
<dbReference type="KEGG" id="smai:EXU30_15380"/>
<evidence type="ECO:0000313" key="9">
    <source>
        <dbReference type="Proteomes" id="UP000291106"/>
    </source>
</evidence>
<dbReference type="OrthoDB" id="9808135at2"/>
<keyword evidence="2 7" id="KW-1003">Cell membrane</keyword>
<accession>A0A411PK17</accession>
<keyword evidence="7" id="KW-0406">Ion transport</keyword>
<dbReference type="Proteomes" id="UP000291106">
    <property type="component" value="Chromosome"/>
</dbReference>
<dbReference type="Gene3D" id="1.20.1530.10">
    <property type="entry name" value="Na+/H+ antiporter like domain"/>
    <property type="match status" value="1"/>
</dbReference>
<feature type="transmembrane region" description="Helical" evidence="7">
    <location>
        <begin position="16"/>
        <end position="38"/>
    </location>
</feature>
<evidence type="ECO:0000256" key="2">
    <source>
        <dbReference type="ARBA" id="ARBA00022475"/>
    </source>
</evidence>
<feature type="transmembrane region" description="Helical" evidence="7">
    <location>
        <begin position="210"/>
        <end position="235"/>
    </location>
</feature>
<evidence type="ECO:0000256" key="7">
    <source>
        <dbReference type="HAMAP-Rule" id="MF_01844"/>
    </source>
</evidence>
<dbReference type="InterPro" id="IPR004670">
    <property type="entry name" value="NhaA"/>
</dbReference>
<feature type="transmembrane region" description="Helical" evidence="7">
    <location>
        <begin position="288"/>
        <end position="312"/>
    </location>
</feature>
<dbReference type="HAMAP" id="MF_01844">
    <property type="entry name" value="NhaA"/>
    <property type="match status" value="1"/>
</dbReference>
<dbReference type="RefSeq" id="WP_130601487.1">
    <property type="nucleotide sequence ID" value="NZ_CP036200.1"/>
</dbReference>
<keyword evidence="6 7" id="KW-0739">Sodium transport</keyword>